<dbReference type="InterPro" id="IPR008928">
    <property type="entry name" value="6-hairpin_glycosidase_sf"/>
</dbReference>
<dbReference type="InParanoid" id="A0A067NC73"/>
<dbReference type="OrthoDB" id="5358475at2759"/>
<protein>
    <submittedName>
        <fullName evidence="1">Uncharacterized protein</fullName>
    </submittedName>
</protein>
<dbReference type="Proteomes" id="UP000027073">
    <property type="component" value="Unassembled WGS sequence"/>
</dbReference>
<feature type="non-terminal residue" evidence="1">
    <location>
        <position position="1"/>
    </location>
</feature>
<gene>
    <name evidence="1" type="ORF">PLEOSDRAFT_31525</name>
</gene>
<dbReference type="AlphaFoldDB" id="A0A067NC73"/>
<evidence type="ECO:0000313" key="1">
    <source>
        <dbReference type="EMBL" id="KDQ25444.1"/>
    </source>
</evidence>
<accession>A0A067NC73</accession>
<dbReference type="PANTHER" id="PTHR31151">
    <property type="entry name" value="PROLINE-TRNA LIGASE (DUF1680)"/>
    <property type="match status" value="1"/>
</dbReference>
<reference evidence="2" key="1">
    <citation type="journal article" date="2014" name="Proc. Natl. Acad. Sci. U.S.A.">
        <title>Extensive sampling of basidiomycete genomes demonstrates inadequacy of the white-rot/brown-rot paradigm for wood decay fungi.</title>
        <authorList>
            <person name="Riley R."/>
            <person name="Salamov A.A."/>
            <person name="Brown D.W."/>
            <person name="Nagy L.G."/>
            <person name="Floudas D."/>
            <person name="Held B.W."/>
            <person name="Levasseur A."/>
            <person name="Lombard V."/>
            <person name="Morin E."/>
            <person name="Otillar R."/>
            <person name="Lindquist E.A."/>
            <person name="Sun H."/>
            <person name="LaButti K.M."/>
            <person name="Schmutz J."/>
            <person name="Jabbour D."/>
            <person name="Luo H."/>
            <person name="Baker S.E."/>
            <person name="Pisabarro A.G."/>
            <person name="Walton J.D."/>
            <person name="Blanchette R.A."/>
            <person name="Henrissat B."/>
            <person name="Martin F."/>
            <person name="Cullen D."/>
            <person name="Hibbett D.S."/>
            <person name="Grigoriev I.V."/>
        </authorList>
    </citation>
    <scope>NUCLEOTIDE SEQUENCE [LARGE SCALE GENOMIC DNA]</scope>
    <source>
        <strain evidence="2">PC15</strain>
    </source>
</reference>
<proteinExistence type="predicted"/>
<dbReference type="PANTHER" id="PTHR31151:SF0">
    <property type="entry name" value="PROLINE-TRNA LIGASE (DUF1680)"/>
    <property type="match status" value="1"/>
</dbReference>
<organism evidence="1 2">
    <name type="scientific">Pleurotus ostreatus (strain PC15)</name>
    <name type="common">Oyster mushroom</name>
    <dbReference type="NCBI Taxonomy" id="1137138"/>
    <lineage>
        <taxon>Eukaryota</taxon>
        <taxon>Fungi</taxon>
        <taxon>Dikarya</taxon>
        <taxon>Basidiomycota</taxon>
        <taxon>Agaricomycotina</taxon>
        <taxon>Agaricomycetes</taxon>
        <taxon>Agaricomycetidae</taxon>
        <taxon>Agaricales</taxon>
        <taxon>Pleurotineae</taxon>
        <taxon>Pleurotaceae</taxon>
        <taxon>Pleurotus</taxon>
    </lineage>
</organism>
<dbReference type="STRING" id="1137138.A0A067NC73"/>
<dbReference type="EMBL" id="KL198010">
    <property type="protein sequence ID" value="KDQ25444.1"/>
    <property type="molecule type" value="Genomic_DNA"/>
</dbReference>
<dbReference type="VEuPathDB" id="FungiDB:PLEOSDRAFT_31525"/>
<evidence type="ECO:0000313" key="2">
    <source>
        <dbReference type="Proteomes" id="UP000027073"/>
    </source>
</evidence>
<dbReference type="HOGENOM" id="CLU_016354_1_0_1"/>
<sequence>VIAPRFGRLPTGAIKPFGWSLNQARVQAEGLAGHLRDFDSYVAGSIWVPGGSIEYSEMHESGPYWFNGMIALAFQLEDQRLIGQLREFLDFNLDNQQPDGWIGPDWNMSIPRLVWPRYLVLLGLIQYAEADPSQTERIVDAMHRFASLVHQIWSNNQQGQPSNGFNFDYQFVRWEELILSLEWLFDNFPRGKEAELLESMRMVRTSGFDWKNKWYTDTNFPKEAVRSCLLSSSVDFTATLLLALKSEALAYRFTGDESDKQSTFDRLDLLYKYHGRASGTFSADEHLAGLDPSRGYFSPFVIEQIFSLAVIYQIFGNNSIADRAEKLAYNALPAALMPDWKSHQYDQEVNQIWAKEMNPPPWGNNGPDSNVFGFEPNYPCCTVNHPQAYPKFWANSFVTDANGTSLIHAFLGPATFSGRLGSSNRVEVDTLYPFGPSLTYTVSARQAFDFKIRVPDWAQSGKSTISLNNGRAARLNVDASSFHIVKVPARTTTFKVTLDMPTTIEARPNGAIAVNRGPLLYAIDLQFNDTFDNHTQAHTLLPTGEWRLAIDASSIRVIDKSADISELPFYAWAADSSPVSMTADACQIEWGLTKGTASTPPTSPNACVGPKLKVNLTPFGAAKLRLGEIPTM</sequence>
<dbReference type="GO" id="GO:0005975">
    <property type="term" value="P:carbohydrate metabolic process"/>
    <property type="evidence" value="ECO:0007669"/>
    <property type="project" value="InterPro"/>
</dbReference>
<dbReference type="SUPFAM" id="SSF48208">
    <property type="entry name" value="Six-hairpin glycosidases"/>
    <property type="match status" value="1"/>
</dbReference>
<name>A0A067NC73_PLEO1</name>